<organism evidence="12 13">
    <name type="scientific">Leptotrombidium deliense</name>
    <dbReference type="NCBI Taxonomy" id="299467"/>
    <lineage>
        <taxon>Eukaryota</taxon>
        <taxon>Metazoa</taxon>
        <taxon>Ecdysozoa</taxon>
        <taxon>Arthropoda</taxon>
        <taxon>Chelicerata</taxon>
        <taxon>Arachnida</taxon>
        <taxon>Acari</taxon>
        <taxon>Acariformes</taxon>
        <taxon>Trombidiformes</taxon>
        <taxon>Prostigmata</taxon>
        <taxon>Anystina</taxon>
        <taxon>Parasitengona</taxon>
        <taxon>Trombiculoidea</taxon>
        <taxon>Trombiculidae</taxon>
        <taxon>Leptotrombidium</taxon>
    </lineage>
</organism>
<feature type="region of interest" description="Disordered" evidence="8">
    <location>
        <begin position="107"/>
        <end position="178"/>
    </location>
</feature>
<comment type="subcellular location">
    <subcellularLocation>
        <location evidence="1">Membrane</location>
        <topology evidence="1">Single-pass membrane protein</topology>
    </subcellularLocation>
</comment>
<dbReference type="InterPro" id="IPR024061">
    <property type="entry name" value="NDT80_DNA-bd_dom"/>
</dbReference>
<evidence type="ECO:0000256" key="3">
    <source>
        <dbReference type="ARBA" id="ARBA00022989"/>
    </source>
</evidence>
<feature type="region of interest" description="Disordered" evidence="8">
    <location>
        <begin position="293"/>
        <end position="346"/>
    </location>
</feature>
<feature type="compositionally biased region" description="Polar residues" evidence="8">
    <location>
        <begin position="107"/>
        <end position="147"/>
    </location>
</feature>
<dbReference type="GO" id="GO:0045893">
    <property type="term" value="P:positive regulation of DNA-templated transcription"/>
    <property type="evidence" value="ECO:0007669"/>
    <property type="project" value="TreeGrafter"/>
</dbReference>
<protein>
    <submittedName>
        <fullName evidence="12">Myelin regulatory factor-like protein</fullName>
    </submittedName>
</protein>
<dbReference type="InterPro" id="IPR051577">
    <property type="entry name" value="MRF-like"/>
</dbReference>
<dbReference type="OrthoDB" id="27041at2759"/>
<keyword evidence="2 9" id="KW-0812">Transmembrane</keyword>
<dbReference type="Pfam" id="PF13887">
    <property type="entry name" value="MYRF_ICA"/>
    <property type="match status" value="1"/>
</dbReference>
<dbReference type="GO" id="GO:0005634">
    <property type="term" value="C:nucleus"/>
    <property type="evidence" value="ECO:0007669"/>
    <property type="project" value="TreeGrafter"/>
</dbReference>
<dbReference type="InterPro" id="IPR037141">
    <property type="entry name" value="NDT80_DNA-bd_dom_sf"/>
</dbReference>
<dbReference type="InterPro" id="IPR026932">
    <property type="entry name" value="MYRF_ICA"/>
</dbReference>
<accession>A0A443SRM9</accession>
<feature type="coiled-coil region" evidence="7">
    <location>
        <begin position="710"/>
        <end position="737"/>
    </location>
</feature>
<dbReference type="Pfam" id="PF05224">
    <property type="entry name" value="NDT80_PhoG"/>
    <property type="match status" value="1"/>
</dbReference>
<evidence type="ECO:0000256" key="7">
    <source>
        <dbReference type="SAM" id="Coils"/>
    </source>
</evidence>
<dbReference type="GO" id="GO:0016540">
    <property type="term" value="P:protein autoprocessing"/>
    <property type="evidence" value="ECO:0007669"/>
    <property type="project" value="InterPro"/>
</dbReference>
<evidence type="ECO:0000313" key="12">
    <source>
        <dbReference type="EMBL" id="RWS30196.1"/>
    </source>
</evidence>
<dbReference type="Proteomes" id="UP000288716">
    <property type="component" value="Unassembled WGS sequence"/>
</dbReference>
<feature type="transmembrane region" description="Helical" evidence="9">
    <location>
        <begin position="768"/>
        <end position="793"/>
    </location>
</feature>
<evidence type="ECO:0000256" key="8">
    <source>
        <dbReference type="SAM" id="MobiDB-lite"/>
    </source>
</evidence>
<dbReference type="EMBL" id="NCKV01000597">
    <property type="protein sequence ID" value="RWS30196.1"/>
    <property type="molecule type" value="Genomic_DNA"/>
</dbReference>
<dbReference type="PANTHER" id="PTHR13029">
    <property type="match status" value="1"/>
</dbReference>
<evidence type="ECO:0000256" key="5">
    <source>
        <dbReference type="ARBA" id="ARBA00023136"/>
    </source>
</evidence>
<dbReference type="CDD" id="cd10144">
    <property type="entry name" value="Peptidase_S74_CIMCD"/>
    <property type="match status" value="1"/>
</dbReference>
<feature type="DNA-binding region" description="NDT80" evidence="6">
    <location>
        <begin position="288"/>
        <end position="569"/>
    </location>
</feature>
<feature type="non-terminal residue" evidence="12">
    <location>
        <position position="814"/>
    </location>
</feature>
<sequence>MLTTHALPTLMIYFADTLSVTTDLRLPDSPRGTGKSSIITINAAHAANVGQTPAVRSVTAGCTQVHQISTSTSPPTPAPRTTNGCNAAAAGNYLNCSKANAVQSERQQQQTVVTGDHVNNPSIHSANTNQLYSNNTKTANPSNTPVTSVPHPHNLPESPPDSGSEPPYSPPNDEKCVNPSVAKNVTIQSNSEMLHPHNPGAGYVPYGAQQLKHLPPNDLSLIHHHPSPHSVNHLPPMHPIAIPPNGHHTDPILSQLSNPLIPGPLGLQVTPVPPGIGPMNSAQLTPLYTPNEEYSTQGLSDCGNPETGNHQKKRKISQSSKQNGGMVHIKQEPGGVSPEPSGNNGSMMTACEEEYGFDYNGGHDGGPPSVYMDSVYQCIRFQNFQTTVNHVLCDASLKELPTPNYRVDADKGFNFSNADDAFVCQKKNHFQVTVHIQPIGNPKYVKTPDGPKKVDNFYVHFYGVKTESPTQTIKVEQSQSDRSKKPFYPVLVDLVSDQVSKTTVGRLHFSETTSNNMRKKGKPNPDQRYFYLVVGLCAHVGDQSYPIVSHSSERIIVRASNPGQFENDMELSWQKGHTPESIYHAGRVGINTDRPDESLVVHGNVKITGHIVQPSDTRAKTNIEEIDTRKQLENVANMRVVRYKYTPEFASKVGVPECEVETGVIAQEVREILPDAVKEAGDVTLSNGETIENFLVVNKERIFMENVGAVKELCKVTDNLETRIDELERMNNKIRKLNRFDSIKSIMSTSSINSTLTFNSSHVCTNRFMQTIIMILVLIMAFCLASIATLYILEYHKRHNHLNIHQPNGHLGYN</sequence>
<dbReference type="PROSITE" id="PS51517">
    <property type="entry name" value="NDT80"/>
    <property type="match status" value="1"/>
</dbReference>
<keyword evidence="13" id="KW-1185">Reference proteome</keyword>
<dbReference type="SUPFAM" id="SSF49417">
    <property type="entry name" value="p53-like transcription factors"/>
    <property type="match status" value="1"/>
</dbReference>
<dbReference type="GO" id="GO:0006357">
    <property type="term" value="P:regulation of transcription by RNA polymerase II"/>
    <property type="evidence" value="ECO:0007669"/>
    <property type="project" value="UniProtKB-ARBA"/>
</dbReference>
<dbReference type="InterPro" id="IPR030392">
    <property type="entry name" value="S74_ICA"/>
</dbReference>
<dbReference type="VEuPathDB" id="VectorBase:LDEU001844"/>
<dbReference type="Pfam" id="PF13884">
    <property type="entry name" value="Peptidase_S74"/>
    <property type="match status" value="1"/>
</dbReference>
<evidence type="ECO:0000256" key="2">
    <source>
        <dbReference type="ARBA" id="ARBA00022692"/>
    </source>
</evidence>
<comment type="caution">
    <text evidence="12">The sequence shown here is derived from an EMBL/GenBank/DDBJ whole genome shotgun (WGS) entry which is preliminary data.</text>
</comment>
<evidence type="ECO:0000256" key="4">
    <source>
        <dbReference type="ARBA" id="ARBA00023125"/>
    </source>
</evidence>
<dbReference type="GO" id="GO:0043565">
    <property type="term" value="F:sequence-specific DNA binding"/>
    <property type="evidence" value="ECO:0007669"/>
    <property type="project" value="TreeGrafter"/>
</dbReference>
<evidence type="ECO:0000256" key="6">
    <source>
        <dbReference type="PROSITE-ProRule" id="PRU00850"/>
    </source>
</evidence>
<dbReference type="GO" id="GO:0003700">
    <property type="term" value="F:DNA-binding transcription factor activity"/>
    <property type="evidence" value="ECO:0007669"/>
    <property type="project" value="UniProtKB-UniRule"/>
</dbReference>
<evidence type="ECO:0000259" key="11">
    <source>
        <dbReference type="PROSITE" id="PS51688"/>
    </source>
</evidence>
<feature type="domain" description="NDT80" evidence="10">
    <location>
        <begin position="288"/>
        <end position="569"/>
    </location>
</feature>
<name>A0A443SRM9_9ACAR</name>
<dbReference type="Gene3D" id="2.60.40.1390">
    <property type="entry name" value="NDT80 DNA-binding domain"/>
    <property type="match status" value="2"/>
</dbReference>
<keyword evidence="7" id="KW-0175">Coiled coil</keyword>
<dbReference type="PROSITE" id="PS51688">
    <property type="entry name" value="ICA"/>
    <property type="match status" value="1"/>
</dbReference>
<evidence type="ECO:0000313" key="13">
    <source>
        <dbReference type="Proteomes" id="UP000288716"/>
    </source>
</evidence>
<dbReference type="PANTHER" id="PTHR13029:SF18">
    <property type="entry name" value="MYELIN REGULATORY FACTOR HOMOLOG 1"/>
    <property type="match status" value="1"/>
</dbReference>
<evidence type="ECO:0000256" key="9">
    <source>
        <dbReference type="SAM" id="Phobius"/>
    </source>
</evidence>
<dbReference type="GO" id="GO:0005789">
    <property type="term" value="C:endoplasmic reticulum membrane"/>
    <property type="evidence" value="ECO:0007669"/>
    <property type="project" value="TreeGrafter"/>
</dbReference>
<dbReference type="AlphaFoldDB" id="A0A443SRM9"/>
<dbReference type="STRING" id="299467.A0A443SRM9"/>
<keyword evidence="3 9" id="KW-1133">Transmembrane helix</keyword>
<evidence type="ECO:0000256" key="1">
    <source>
        <dbReference type="ARBA" id="ARBA00004167"/>
    </source>
</evidence>
<keyword evidence="5 9" id="KW-0472">Membrane</keyword>
<gene>
    <name evidence="12" type="ORF">B4U80_07096</name>
</gene>
<evidence type="ECO:0000259" key="10">
    <source>
        <dbReference type="PROSITE" id="PS51517"/>
    </source>
</evidence>
<keyword evidence="4 6" id="KW-0238">DNA-binding</keyword>
<proteinExistence type="predicted"/>
<reference evidence="12 13" key="1">
    <citation type="journal article" date="2018" name="Gigascience">
        <title>Genomes of trombidid mites reveal novel predicted allergens and laterally-transferred genes associated with secondary metabolism.</title>
        <authorList>
            <person name="Dong X."/>
            <person name="Chaisiri K."/>
            <person name="Xia D."/>
            <person name="Armstrong S.D."/>
            <person name="Fang Y."/>
            <person name="Donnelly M.J."/>
            <person name="Kadowaki T."/>
            <person name="McGarry J.W."/>
            <person name="Darby A.C."/>
            <person name="Makepeace B.L."/>
        </authorList>
    </citation>
    <scope>NUCLEOTIDE SEQUENCE [LARGE SCALE GENOMIC DNA]</scope>
    <source>
        <strain evidence="12">UoL-UT</strain>
    </source>
</reference>
<dbReference type="InterPro" id="IPR008967">
    <property type="entry name" value="p53-like_TF_DNA-bd_sf"/>
</dbReference>
<feature type="domain" description="Peptidase S74" evidence="11">
    <location>
        <begin position="615"/>
        <end position="724"/>
    </location>
</feature>